<sequence length="279" mass="31374">MYLKEKIFADELQLIENKKIQGFATYIVNHLPDYFFEVPASSTGKYHSDTCLGSGGLVRHTKAAVMFANSLMNDTENNSGLKSFDFSPIERSKIITALIAHDGWKHGLESSKSKFTTFDHPLVAARKVIELSKDYAEQSECYSLDMIEIGTSIASLIGSHMGRWNTNSRSKEVLPEPNTDAENFVHLCDYLASRSFLDFRFDKNGCSTYRPENFCVQQDIHEEIDAIISAGKAAIERGVSAQLLYDTVYKHSGVRNPKRIKDSKTAQLVKKEIENLVSE</sequence>
<gene>
    <name evidence="1" type="ORF">KQI75_12045</name>
</gene>
<name>A0ABS6EUK3_9FIRM</name>
<evidence type="ECO:0000313" key="2">
    <source>
        <dbReference type="Proteomes" id="UP000783588"/>
    </source>
</evidence>
<evidence type="ECO:0000313" key="1">
    <source>
        <dbReference type="EMBL" id="MBU5491340.1"/>
    </source>
</evidence>
<comment type="caution">
    <text evidence="1">The sequence shown here is derived from an EMBL/GenBank/DDBJ whole genome shotgun (WGS) entry which is preliminary data.</text>
</comment>
<keyword evidence="2" id="KW-1185">Reference proteome</keyword>
<dbReference type="Proteomes" id="UP000783588">
    <property type="component" value="Unassembled WGS sequence"/>
</dbReference>
<evidence type="ECO:0008006" key="3">
    <source>
        <dbReference type="Google" id="ProtNLM"/>
    </source>
</evidence>
<dbReference type="EMBL" id="JAHLQI010000007">
    <property type="protein sequence ID" value="MBU5491340.1"/>
    <property type="molecule type" value="Genomic_DNA"/>
</dbReference>
<dbReference type="RefSeq" id="WP_216471052.1">
    <property type="nucleotide sequence ID" value="NZ_JAHLQI010000007.1"/>
</dbReference>
<organism evidence="1 2">
    <name type="scientific">Butyricicoccus intestinisimiae</name>
    <dbReference type="NCBI Taxonomy" id="2841509"/>
    <lineage>
        <taxon>Bacteria</taxon>
        <taxon>Bacillati</taxon>
        <taxon>Bacillota</taxon>
        <taxon>Clostridia</taxon>
        <taxon>Eubacteriales</taxon>
        <taxon>Butyricicoccaceae</taxon>
        <taxon>Butyricicoccus</taxon>
    </lineage>
</organism>
<reference evidence="1 2" key="1">
    <citation type="submission" date="2021-06" db="EMBL/GenBank/DDBJ databases">
        <authorList>
            <person name="Sun Q."/>
            <person name="Li D."/>
        </authorList>
    </citation>
    <scope>NUCLEOTIDE SEQUENCE [LARGE SCALE GENOMIC DNA]</scope>
    <source>
        <strain evidence="1 2">MSJd-7</strain>
    </source>
</reference>
<proteinExistence type="predicted"/>
<protein>
    <recommendedName>
        <fullName evidence="3">HD domain-containing protein</fullName>
    </recommendedName>
</protein>
<accession>A0ABS6EUK3</accession>